<dbReference type="SMART" id="SM00181">
    <property type="entry name" value="EGF"/>
    <property type="match status" value="5"/>
</dbReference>
<feature type="disulfide bond" evidence="14">
    <location>
        <begin position="163"/>
        <end position="172"/>
    </location>
</feature>
<organism evidence="16 17">
    <name type="scientific">Grus japonensis</name>
    <name type="common">Japanese crane</name>
    <name type="synonym">Red-crowned crane</name>
    <dbReference type="NCBI Taxonomy" id="30415"/>
    <lineage>
        <taxon>Eukaryota</taxon>
        <taxon>Metazoa</taxon>
        <taxon>Chordata</taxon>
        <taxon>Craniata</taxon>
        <taxon>Vertebrata</taxon>
        <taxon>Euteleostomi</taxon>
        <taxon>Archelosauria</taxon>
        <taxon>Archosauria</taxon>
        <taxon>Dinosauria</taxon>
        <taxon>Saurischia</taxon>
        <taxon>Theropoda</taxon>
        <taxon>Coelurosauria</taxon>
        <taxon>Aves</taxon>
        <taxon>Neognathae</taxon>
        <taxon>Neoaves</taxon>
        <taxon>Gruiformes</taxon>
        <taxon>Gruidae</taxon>
        <taxon>Grus</taxon>
    </lineage>
</organism>
<feature type="disulfide bond" evidence="14">
    <location>
        <begin position="87"/>
        <end position="96"/>
    </location>
</feature>
<dbReference type="GO" id="GO:0051093">
    <property type="term" value="P:negative regulation of developmental process"/>
    <property type="evidence" value="ECO:0007669"/>
    <property type="project" value="UniProtKB-ARBA"/>
</dbReference>
<sequence>MPAGSKTGPPLAKAKPISASVITYLRRKTKELKKSFCSQRERGVRRCKKLCRHQGNNCEIEVDECLSDPCHNGATCVDHLNAFSCICQDGFQGTTCEANINECHSSPCLHNASCADLIGGYECICPPGFTGARCETDIDECASFPCKNGATCIDQPGNYFCQCVAPFKGLNCEFRPCEASNPCENGAACIEEMNLDVFPLGFQCQCVKGFAGPRCEINVNECSSNPCLHGYCYDIVNGFYCLCNPGYAGLKCDQDIDDCVINACEHNSTCVDLHLGNLATKDGEKAEVLNAFFASVFNSQTSCPQGIQPPELEDRDGEQNKPPIIQEEAVNDLLHHLDTHKSMGPDGIHPRVLRELAEELAKPLSIIYQQSWLTGEVPDDWNLANVPPIYKKGRKEDPGNYRPVSLTAGKIMEQFILSALIRQVQDDQGVRPSQHGFMKGRSCLTNLISFYEQVTHLVDEGKAVDVIYLDFSKAFDAIFPQHSPREAGSSWLRQVHSLLGKKLAGRPSPESCGEWS</sequence>
<dbReference type="PRINTS" id="PR00010">
    <property type="entry name" value="EGFBLOOD"/>
</dbReference>
<reference evidence="16 17" key="1">
    <citation type="submission" date="2024-06" db="EMBL/GenBank/DDBJ databases">
        <title>The draft genome of Grus japonensis, version 3.</title>
        <authorList>
            <person name="Nabeshima K."/>
            <person name="Suzuki S."/>
            <person name="Onuma M."/>
        </authorList>
    </citation>
    <scope>NUCLEOTIDE SEQUENCE [LARGE SCALE GENOMIC DNA]</scope>
    <source>
        <strain evidence="16 17">451A</strain>
    </source>
</reference>
<feature type="domain" description="EGF-like" evidence="15">
    <location>
        <begin position="61"/>
        <end position="97"/>
    </location>
</feature>
<dbReference type="PANTHER" id="PTHR24049:SF22">
    <property type="entry name" value="DROSOPHILA CRUMBS HOMOLOG"/>
    <property type="match status" value="1"/>
</dbReference>
<comment type="subcellular location">
    <subcellularLocation>
        <location evidence="1">Apical cell membrane</location>
        <topology evidence="1">Single-pass type I membrane protein</topology>
    </subcellularLocation>
</comment>
<evidence type="ECO:0000256" key="10">
    <source>
        <dbReference type="ARBA" id="ARBA00022989"/>
    </source>
</evidence>
<gene>
    <name evidence="16" type="ORF">GRJ2_001064600</name>
</gene>
<feature type="domain" description="EGF-like" evidence="15">
    <location>
        <begin position="218"/>
        <end position="253"/>
    </location>
</feature>
<evidence type="ECO:0000256" key="12">
    <source>
        <dbReference type="ARBA" id="ARBA00023157"/>
    </source>
</evidence>
<proteinExistence type="predicted"/>
<evidence type="ECO:0000256" key="4">
    <source>
        <dbReference type="ARBA" id="ARBA00022536"/>
    </source>
</evidence>
<dbReference type="InterPro" id="IPR018097">
    <property type="entry name" value="EGF_Ca-bd_CS"/>
</dbReference>
<evidence type="ECO:0000256" key="7">
    <source>
        <dbReference type="ARBA" id="ARBA00022729"/>
    </source>
</evidence>
<dbReference type="PROSITE" id="PS01186">
    <property type="entry name" value="EGF_2"/>
    <property type="match status" value="5"/>
</dbReference>
<evidence type="ECO:0000256" key="6">
    <source>
        <dbReference type="ARBA" id="ARBA00022692"/>
    </source>
</evidence>
<keyword evidence="9" id="KW-0221">Differentiation</keyword>
<dbReference type="CDD" id="cd00054">
    <property type="entry name" value="EGF_CA"/>
    <property type="match status" value="5"/>
</dbReference>
<keyword evidence="8" id="KW-0677">Repeat</keyword>
<keyword evidence="12 14" id="KW-1015">Disulfide bond</keyword>
<dbReference type="GO" id="GO:0051241">
    <property type="term" value="P:negative regulation of multicellular organismal process"/>
    <property type="evidence" value="ECO:0007669"/>
    <property type="project" value="UniProtKB-ARBA"/>
</dbReference>
<dbReference type="PROSITE" id="PS00010">
    <property type="entry name" value="ASX_HYDROXYL"/>
    <property type="match status" value="4"/>
</dbReference>
<dbReference type="GO" id="GO:0009967">
    <property type="term" value="P:positive regulation of signal transduction"/>
    <property type="evidence" value="ECO:0007669"/>
    <property type="project" value="UniProtKB-ARBA"/>
</dbReference>
<evidence type="ECO:0000256" key="14">
    <source>
        <dbReference type="PROSITE-ProRule" id="PRU00076"/>
    </source>
</evidence>
<keyword evidence="7" id="KW-0732">Signal</keyword>
<feature type="domain" description="EGF-like" evidence="15">
    <location>
        <begin position="137"/>
        <end position="173"/>
    </location>
</feature>
<protein>
    <submittedName>
        <fullName evidence="16">Protein eyes shut</fullName>
    </submittedName>
</protein>
<feature type="disulfide bond" evidence="14">
    <location>
        <begin position="206"/>
        <end position="215"/>
    </location>
</feature>
<feature type="domain" description="EGF-like" evidence="15">
    <location>
        <begin position="174"/>
        <end position="216"/>
    </location>
</feature>
<dbReference type="SUPFAM" id="SSF57196">
    <property type="entry name" value="EGF/Laminin"/>
    <property type="match status" value="5"/>
</dbReference>
<evidence type="ECO:0000313" key="17">
    <source>
        <dbReference type="Proteomes" id="UP001623348"/>
    </source>
</evidence>
<dbReference type="PROSITE" id="PS01187">
    <property type="entry name" value="EGF_CA"/>
    <property type="match status" value="2"/>
</dbReference>
<dbReference type="PROSITE" id="PS00022">
    <property type="entry name" value="EGF_1"/>
    <property type="match status" value="5"/>
</dbReference>
<comment type="caution">
    <text evidence="14">Lacks conserved residue(s) required for the propagation of feature annotation.</text>
</comment>
<dbReference type="GO" id="GO:0016324">
    <property type="term" value="C:apical plasma membrane"/>
    <property type="evidence" value="ECO:0007669"/>
    <property type="project" value="UniProtKB-SubCell"/>
</dbReference>
<evidence type="ECO:0000256" key="9">
    <source>
        <dbReference type="ARBA" id="ARBA00022782"/>
    </source>
</evidence>
<evidence type="ECO:0000256" key="13">
    <source>
        <dbReference type="ARBA" id="ARBA00023180"/>
    </source>
</evidence>
<dbReference type="InterPro" id="IPR000152">
    <property type="entry name" value="EGF-type_Asp/Asn_hydroxyl_site"/>
</dbReference>
<dbReference type="InterPro" id="IPR051022">
    <property type="entry name" value="Notch_Cell-Fate_Det"/>
</dbReference>
<feature type="domain" description="EGF-like" evidence="15">
    <location>
        <begin position="99"/>
        <end position="135"/>
    </location>
</feature>
<evidence type="ECO:0000256" key="3">
    <source>
        <dbReference type="ARBA" id="ARBA00022475"/>
    </source>
</evidence>
<feature type="disulfide bond" evidence="14">
    <location>
        <begin position="222"/>
        <end position="232"/>
    </location>
</feature>
<keyword evidence="11" id="KW-0472">Membrane</keyword>
<comment type="caution">
    <text evidence="16">The sequence shown here is derived from an EMBL/GenBank/DDBJ whole genome shotgun (WGS) entry which is preliminary data.</text>
</comment>
<keyword evidence="5" id="KW-0597">Phosphoprotein</keyword>
<dbReference type="SMART" id="SM00179">
    <property type="entry name" value="EGF_CA"/>
    <property type="match status" value="5"/>
</dbReference>
<keyword evidence="17" id="KW-1185">Reference proteome</keyword>
<dbReference type="Gene3D" id="2.10.25.10">
    <property type="entry name" value="Laminin"/>
    <property type="match status" value="5"/>
</dbReference>
<dbReference type="Pfam" id="PF00008">
    <property type="entry name" value="EGF"/>
    <property type="match status" value="5"/>
</dbReference>
<keyword evidence="10" id="KW-1133">Transmembrane helix</keyword>
<evidence type="ECO:0000313" key="16">
    <source>
        <dbReference type="EMBL" id="GAB0185993.1"/>
    </source>
</evidence>
<keyword evidence="2" id="KW-0217">Developmental protein</keyword>
<dbReference type="PANTHER" id="PTHR24049">
    <property type="entry name" value="CRUMBS FAMILY MEMBER"/>
    <property type="match status" value="1"/>
</dbReference>
<dbReference type="InterPro" id="IPR001881">
    <property type="entry name" value="EGF-like_Ca-bd_dom"/>
</dbReference>
<name>A0ABC9WL70_GRUJA</name>
<dbReference type="GO" id="GO:0008593">
    <property type="term" value="P:regulation of Notch signaling pathway"/>
    <property type="evidence" value="ECO:0007669"/>
    <property type="project" value="UniProtKB-ARBA"/>
</dbReference>
<dbReference type="GO" id="GO:0080090">
    <property type="term" value="P:regulation of primary metabolic process"/>
    <property type="evidence" value="ECO:0007669"/>
    <property type="project" value="UniProtKB-ARBA"/>
</dbReference>
<keyword evidence="4 14" id="KW-0245">EGF-like domain</keyword>
<dbReference type="FunFam" id="2.10.25.10:FF:000143">
    <property type="entry name" value="Protein crumbs 1"/>
    <property type="match status" value="2"/>
</dbReference>
<evidence type="ECO:0000256" key="11">
    <source>
        <dbReference type="ARBA" id="ARBA00023136"/>
    </source>
</evidence>
<keyword evidence="13" id="KW-0325">Glycoprotein</keyword>
<dbReference type="FunFam" id="2.10.25.10:FF:000565">
    <property type="entry name" value="Predicted protein"/>
    <property type="match status" value="1"/>
</dbReference>
<evidence type="ECO:0000256" key="1">
    <source>
        <dbReference type="ARBA" id="ARBA00004247"/>
    </source>
</evidence>
<dbReference type="GO" id="GO:0060255">
    <property type="term" value="P:regulation of macromolecule metabolic process"/>
    <property type="evidence" value="ECO:0007669"/>
    <property type="project" value="UniProtKB-ARBA"/>
</dbReference>
<dbReference type="EMBL" id="BAAFJT010000003">
    <property type="protein sequence ID" value="GAB0185993.1"/>
    <property type="molecule type" value="Genomic_DNA"/>
</dbReference>
<keyword evidence="6" id="KW-0812">Transmembrane</keyword>
<dbReference type="GO" id="GO:0030182">
    <property type="term" value="P:neuron differentiation"/>
    <property type="evidence" value="ECO:0007669"/>
    <property type="project" value="UniProtKB-ARBA"/>
</dbReference>
<dbReference type="AlphaFoldDB" id="A0ABC9WL70"/>
<accession>A0ABC9WL70</accession>
<evidence type="ECO:0000256" key="2">
    <source>
        <dbReference type="ARBA" id="ARBA00022473"/>
    </source>
</evidence>
<dbReference type="PROSITE" id="PS50026">
    <property type="entry name" value="EGF_3"/>
    <property type="match status" value="5"/>
</dbReference>
<evidence type="ECO:0000259" key="15">
    <source>
        <dbReference type="PROSITE" id="PS50026"/>
    </source>
</evidence>
<dbReference type="Proteomes" id="UP001623348">
    <property type="component" value="Unassembled WGS sequence"/>
</dbReference>
<keyword evidence="3" id="KW-1003">Cell membrane</keyword>
<dbReference type="GO" id="GO:0048592">
    <property type="term" value="P:eye morphogenesis"/>
    <property type="evidence" value="ECO:0007669"/>
    <property type="project" value="UniProtKB-ARBA"/>
</dbReference>
<dbReference type="GO" id="GO:0048468">
    <property type="term" value="P:cell development"/>
    <property type="evidence" value="ECO:0007669"/>
    <property type="project" value="UniProtKB-ARBA"/>
</dbReference>
<feature type="disulfide bond" evidence="14">
    <location>
        <begin position="125"/>
        <end position="134"/>
    </location>
</feature>
<dbReference type="FunFam" id="2.10.25.10:FF:000472">
    <property type="entry name" value="Uncharacterized protein, isoform A"/>
    <property type="match status" value="1"/>
</dbReference>
<dbReference type="InterPro" id="IPR000742">
    <property type="entry name" value="EGF"/>
</dbReference>
<evidence type="ECO:0000256" key="5">
    <source>
        <dbReference type="ARBA" id="ARBA00022553"/>
    </source>
</evidence>
<dbReference type="GO" id="GO:0003002">
    <property type="term" value="P:regionalization"/>
    <property type="evidence" value="ECO:0007669"/>
    <property type="project" value="UniProtKB-ARBA"/>
</dbReference>
<evidence type="ECO:0000256" key="8">
    <source>
        <dbReference type="ARBA" id="ARBA00022737"/>
    </source>
</evidence>
<feature type="disulfide bond" evidence="14">
    <location>
        <begin position="243"/>
        <end position="252"/>
    </location>
</feature>